<keyword evidence="4 12" id="KW-0808">Transferase</keyword>
<feature type="binding site" evidence="12">
    <location>
        <position position="295"/>
    </location>
    <ligand>
        <name>K(+)</name>
        <dbReference type="ChEBI" id="CHEBI:29103"/>
    </ligand>
</feature>
<keyword evidence="9 12" id="KW-0460">Magnesium</keyword>
<evidence type="ECO:0000256" key="3">
    <source>
        <dbReference type="ARBA" id="ARBA00016943"/>
    </source>
</evidence>
<feature type="binding site" evidence="12">
    <location>
        <position position="243"/>
    </location>
    <ligand>
        <name>substrate</name>
    </ligand>
</feature>
<sequence length="307" mass="30959">MVVGSVNMDLVAYMTAAPAPGETVAGREFRTVPGGKGANQAIAAARAGAEVTFVGAVGDDVFADELGRSLTASGCDTSRLRRVPGASGVAHIRVADSGENSIVVVPGANASVRDLDATDTALLAGQDALLLQLELPVSGVISAARAAREAGVATILTPAPVAHLPAELLTSVDLLVPNQHEAAAITGESDPRRAAPALLEHVPAALITRGTEGALLARRGSTTVEVPAAEPPAPVVDTTGAGDVFCAAFAVAQAERGRDAHAHGEHGENTTAAEALRFAAAAAALCVTREGASSSLPWRDEIDRSVV</sequence>
<name>A0ABU2H4R6_9ACTN</name>
<feature type="domain" description="Carbohydrate kinase PfkB" evidence="13">
    <location>
        <begin position="1"/>
        <end position="298"/>
    </location>
</feature>
<keyword evidence="5 12" id="KW-0479">Metal-binding</keyword>
<feature type="binding site" evidence="12">
    <location>
        <position position="291"/>
    </location>
    <ligand>
        <name>K(+)</name>
        <dbReference type="ChEBI" id="CHEBI:29103"/>
    </ligand>
</feature>
<dbReference type="PROSITE" id="PS00584">
    <property type="entry name" value="PFKB_KINASES_2"/>
    <property type="match status" value="1"/>
</dbReference>
<dbReference type="CDD" id="cd01174">
    <property type="entry name" value="ribokinase"/>
    <property type="match status" value="1"/>
</dbReference>
<evidence type="ECO:0000256" key="8">
    <source>
        <dbReference type="ARBA" id="ARBA00022840"/>
    </source>
</evidence>
<dbReference type="Pfam" id="PF00294">
    <property type="entry name" value="PfkB"/>
    <property type="match status" value="1"/>
</dbReference>
<comment type="caution">
    <text evidence="14">The sequence shown here is derived from an EMBL/GenBank/DDBJ whole genome shotgun (WGS) entry which is preliminary data.</text>
</comment>
<dbReference type="Gene3D" id="3.40.1190.20">
    <property type="match status" value="1"/>
</dbReference>
<dbReference type="PANTHER" id="PTHR10584">
    <property type="entry name" value="SUGAR KINASE"/>
    <property type="match status" value="1"/>
</dbReference>
<dbReference type="PANTHER" id="PTHR10584:SF166">
    <property type="entry name" value="RIBOKINASE"/>
    <property type="match status" value="1"/>
</dbReference>
<dbReference type="InterPro" id="IPR011877">
    <property type="entry name" value="Ribokinase"/>
</dbReference>
<evidence type="ECO:0000256" key="10">
    <source>
        <dbReference type="ARBA" id="ARBA00022958"/>
    </source>
</evidence>
<dbReference type="GO" id="GO:0004747">
    <property type="term" value="F:ribokinase activity"/>
    <property type="evidence" value="ECO:0007669"/>
    <property type="project" value="UniProtKB-EC"/>
</dbReference>
<feature type="binding site" evidence="12">
    <location>
        <begin position="7"/>
        <end position="9"/>
    </location>
    <ligand>
        <name>substrate</name>
    </ligand>
</feature>
<feature type="binding site" evidence="12">
    <location>
        <position position="134"/>
    </location>
    <ligand>
        <name>substrate</name>
    </ligand>
</feature>
<keyword evidence="11 12" id="KW-0119">Carbohydrate metabolism</keyword>
<keyword evidence="12" id="KW-0963">Cytoplasm</keyword>
<evidence type="ECO:0000256" key="2">
    <source>
        <dbReference type="ARBA" id="ARBA00012035"/>
    </source>
</evidence>
<feature type="binding site" evidence="12">
    <location>
        <position position="289"/>
    </location>
    <ligand>
        <name>K(+)</name>
        <dbReference type="ChEBI" id="CHEBI:29103"/>
    </ligand>
</feature>
<comment type="activity regulation">
    <text evidence="12">Activated by a monovalent cation that binds near, but not in, the active site. The most likely occupant of the site in vivo is potassium. Ion binding induces a conformational change that may alter substrate affinity.</text>
</comment>
<feature type="binding site" evidence="12">
    <location>
        <position position="286"/>
    </location>
    <ligand>
        <name>K(+)</name>
        <dbReference type="ChEBI" id="CHEBI:29103"/>
    </ligand>
</feature>
<dbReference type="SUPFAM" id="SSF53613">
    <property type="entry name" value="Ribokinase-like"/>
    <property type="match status" value="1"/>
</dbReference>
<evidence type="ECO:0000256" key="1">
    <source>
        <dbReference type="ARBA" id="ARBA00005380"/>
    </source>
</evidence>
<evidence type="ECO:0000259" key="13">
    <source>
        <dbReference type="Pfam" id="PF00294"/>
    </source>
</evidence>
<evidence type="ECO:0000313" key="14">
    <source>
        <dbReference type="EMBL" id="MDS1270288.1"/>
    </source>
</evidence>
<keyword evidence="10 12" id="KW-0630">Potassium</keyword>
<comment type="subcellular location">
    <subcellularLocation>
        <location evidence="12">Cytoplasm</location>
    </subcellularLocation>
</comment>
<evidence type="ECO:0000256" key="9">
    <source>
        <dbReference type="ARBA" id="ARBA00022842"/>
    </source>
</evidence>
<feature type="binding site" evidence="12">
    <location>
        <begin position="35"/>
        <end position="39"/>
    </location>
    <ligand>
        <name>substrate</name>
    </ligand>
</feature>
<feature type="binding site" evidence="12">
    <location>
        <begin position="208"/>
        <end position="213"/>
    </location>
    <ligand>
        <name>ATP</name>
        <dbReference type="ChEBI" id="CHEBI:30616"/>
    </ligand>
</feature>
<accession>A0ABU2H4R6</accession>
<reference evidence="15" key="1">
    <citation type="submission" date="2023-07" db="EMBL/GenBank/DDBJ databases">
        <title>Novel species in the genus Lipingzhangella isolated from Sambhar Salt Lake.</title>
        <authorList>
            <person name="Jiya N."/>
            <person name="Kajale S."/>
            <person name="Sharma A."/>
        </authorList>
    </citation>
    <scope>NUCLEOTIDE SEQUENCE [LARGE SCALE GENOMIC DNA]</scope>
    <source>
        <strain evidence="15">LS1_29</strain>
    </source>
</reference>
<evidence type="ECO:0000313" key="15">
    <source>
        <dbReference type="Proteomes" id="UP001250214"/>
    </source>
</evidence>
<organism evidence="14 15">
    <name type="scientific">Lipingzhangella rawalii</name>
    <dbReference type="NCBI Taxonomy" id="2055835"/>
    <lineage>
        <taxon>Bacteria</taxon>
        <taxon>Bacillati</taxon>
        <taxon>Actinomycetota</taxon>
        <taxon>Actinomycetes</taxon>
        <taxon>Streptosporangiales</taxon>
        <taxon>Nocardiopsidaceae</taxon>
        <taxon>Lipingzhangella</taxon>
    </lineage>
</organism>
<dbReference type="EC" id="2.7.1.15" evidence="2 12"/>
<comment type="function">
    <text evidence="12">Catalyzes the phosphorylation of ribose at O-5 in a reaction requiring ATP and magnesium. The resulting D-ribose-5-phosphate can then be used either for sythesis of nucleotides, histidine, and tryptophan, or as a component of the pentose phosphate pathway.</text>
</comment>
<dbReference type="PRINTS" id="PR00990">
    <property type="entry name" value="RIBOKINASE"/>
</dbReference>
<evidence type="ECO:0000256" key="6">
    <source>
        <dbReference type="ARBA" id="ARBA00022741"/>
    </source>
</evidence>
<evidence type="ECO:0000256" key="5">
    <source>
        <dbReference type="ARBA" id="ARBA00022723"/>
    </source>
</evidence>
<keyword evidence="6 12" id="KW-0547">Nucleotide-binding</keyword>
<dbReference type="Proteomes" id="UP001250214">
    <property type="component" value="Unassembled WGS sequence"/>
</dbReference>
<feature type="binding site" evidence="12">
    <location>
        <position position="239"/>
    </location>
    <ligand>
        <name>K(+)</name>
        <dbReference type="ChEBI" id="CHEBI:29103"/>
    </ligand>
</feature>
<dbReference type="EMBL" id="JAVLVT010000003">
    <property type="protein sequence ID" value="MDS1270288.1"/>
    <property type="molecule type" value="Genomic_DNA"/>
</dbReference>
<dbReference type="RefSeq" id="WP_310912101.1">
    <property type="nucleotide sequence ID" value="NZ_JAVLVT010000003.1"/>
</dbReference>
<comment type="caution">
    <text evidence="12">Lacks conserved residue(s) required for the propagation of feature annotation.</text>
</comment>
<evidence type="ECO:0000256" key="4">
    <source>
        <dbReference type="ARBA" id="ARBA00022679"/>
    </source>
</evidence>
<keyword evidence="8 12" id="KW-0067">ATP-binding</keyword>
<feature type="binding site" evidence="12">
    <location>
        <position position="178"/>
    </location>
    <ligand>
        <name>ATP</name>
        <dbReference type="ChEBI" id="CHEBI:30616"/>
    </ligand>
</feature>
<comment type="cofactor">
    <cofactor evidence="12">
        <name>Mg(2+)</name>
        <dbReference type="ChEBI" id="CHEBI:18420"/>
    </cofactor>
    <text evidence="12">Requires a divalent cation, most likely magnesium in vivo, as an electrophilic catalyst to aid phosphoryl group transfer. It is the chelate of the metal and the nucleotide that is the actual substrate.</text>
</comment>
<comment type="pathway">
    <text evidence="12">Carbohydrate metabolism; D-ribose degradation; D-ribose 5-phosphate from beta-D-ribopyranose: step 2/2.</text>
</comment>
<gene>
    <name evidence="12" type="primary">rbsK</name>
    <name evidence="14" type="ORF">RIF23_08275</name>
</gene>
<feature type="binding site" evidence="12">
    <location>
        <begin position="242"/>
        <end position="243"/>
    </location>
    <ligand>
        <name>ATP</name>
        <dbReference type="ChEBI" id="CHEBI:30616"/>
    </ligand>
</feature>
<protein>
    <recommendedName>
        <fullName evidence="3 12">Ribokinase</fullName>
        <shortName evidence="12">RK</shortName>
        <ecNumber evidence="2 12">2.7.1.15</ecNumber>
    </recommendedName>
</protein>
<dbReference type="InterPro" id="IPR029056">
    <property type="entry name" value="Ribokinase-like"/>
</dbReference>
<dbReference type="InterPro" id="IPR002139">
    <property type="entry name" value="Ribo/fructo_kinase"/>
</dbReference>
<comment type="similarity">
    <text evidence="1">Belongs to the carbohydrate kinase pfkB family.</text>
</comment>
<comment type="similarity">
    <text evidence="12">Belongs to the carbohydrate kinase PfkB family. Ribokinase subfamily.</text>
</comment>
<dbReference type="HAMAP" id="MF_01987">
    <property type="entry name" value="Ribokinase"/>
    <property type="match status" value="1"/>
</dbReference>
<keyword evidence="7 12" id="KW-0418">Kinase</keyword>
<evidence type="ECO:0000256" key="12">
    <source>
        <dbReference type="HAMAP-Rule" id="MF_01987"/>
    </source>
</evidence>
<feature type="active site" description="Proton acceptor" evidence="12">
    <location>
        <position position="243"/>
    </location>
</feature>
<dbReference type="InterPro" id="IPR011611">
    <property type="entry name" value="PfkB_dom"/>
</dbReference>
<dbReference type="InterPro" id="IPR002173">
    <property type="entry name" value="Carboh/pur_kinase_PfkB_CS"/>
</dbReference>
<feature type="binding site" evidence="12">
    <location>
        <position position="237"/>
    </location>
    <ligand>
        <name>K(+)</name>
        <dbReference type="ChEBI" id="CHEBI:29103"/>
    </ligand>
</feature>
<keyword evidence="15" id="KW-1185">Reference proteome</keyword>
<evidence type="ECO:0000256" key="11">
    <source>
        <dbReference type="ARBA" id="ARBA00023277"/>
    </source>
</evidence>
<comment type="catalytic activity">
    <reaction evidence="12">
        <text>D-ribose + ATP = D-ribose 5-phosphate + ADP + H(+)</text>
        <dbReference type="Rhea" id="RHEA:13697"/>
        <dbReference type="ChEBI" id="CHEBI:15378"/>
        <dbReference type="ChEBI" id="CHEBI:30616"/>
        <dbReference type="ChEBI" id="CHEBI:47013"/>
        <dbReference type="ChEBI" id="CHEBI:78346"/>
        <dbReference type="ChEBI" id="CHEBI:456216"/>
        <dbReference type="EC" id="2.7.1.15"/>
    </reaction>
</comment>
<comment type="subunit">
    <text evidence="12">Homodimer.</text>
</comment>
<evidence type="ECO:0000256" key="7">
    <source>
        <dbReference type="ARBA" id="ARBA00022777"/>
    </source>
</evidence>
<proteinExistence type="inferred from homology"/>